<reference evidence="2" key="1">
    <citation type="journal article" date="2019" name="Int. J. Syst. Evol. Microbiol.">
        <title>The Global Catalogue of Microorganisms (GCM) 10K type strain sequencing project: providing services to taxonomists for standard genome sequencing and annotation.</title>
        <authorList>
            <consortium name="The Broad Institute Genomics Platform"/>
            <consortium name="The Broad Institute Genome Sequencing Center for Infectious Disease"/>
            <person name="Wu L."/>
            <person name="Ma J."/>
        </authorList>
    </citation>
    <scope>NUCLEOTIDE SEQUENCE [LARGE SCALE GENOMIC DNA]</scope>
    <source>
        <strain evidence="2">KCTC 52274</strain>
    </source>
</reference>
<dbReference type="RefSeq" id="WP_378293520.1">
    <property type="nucleotide sequence ID" value="NZ_JBHULE010000019.1"/>
</dbReference>
<dbReference type="EMBL" id="JBHULE010000019">
    <property type="protein sequence ID" value="MFD2563789.1"/>
    <property type="molecule type" value="Genomic_DNA"/>
</dbReference>
<protein>
    <submittedName>
        <fullName evidence="1">Class I lanthipeptide</fullName>
    </submittedName>
</protein>
<dbReference type="NCBIfam" id="NF038153">
    <property type="entry name" value="lant_leader_L1a"/>
    <property type="match status" value="1"/>
</dbReference>
<accession>A0ABW5LJ08</accession>
<sequence>MKEDKLQKLNFKKLTVAKIDTSALNKIKGGTSIPPGEGQATLMNQQHQANPCNYIY</sequence>
<evidence type="ECO:0000313" key="1">
    <source>
        <dbReference type="EMBL" id="MFD2563789.1"/>
    </source>
</evidence>
<proteinExistence type="predicted"/>
<keyword evidence="2" id="KW-1185">Reference proteome</keyword>
<name>A0ABW5LJ08_9FLAO</name>
<evidence type="ECO:0000313" key="2">
    <source>
        <dbReference type="Proteomes" id="UP001597319"/>
    </source>
</evidence>
<gene>
    <name evidence="1" type="ORF">ACFSR1_14000</name>
</gene>
<dbReference type="InterPro" id="IPR058238">
    <property type="entry name" value="Lant_leader_dom"/>
</dbReference>
<comment type="caution">
    <text evidence="1">The sequence shown here is derived from an EMBL/GenBank/DDBJ whole genome shotgun (WGS) entry which is preliminary data.</text>
</comment>
<organism evidence="1 2">
    <name type="scientific">Aquimarina rubra</name>
    <dbReference type="NCBI Taxonomy" id="1920033"/>
    <lineage>
        <taxon>Bacteria</taxon>
        <taxon>Pseudomonadati</taxon>
        <taxon>Bacteroidota</taxon>
        <taxon>Flavobacteriia</taxon>
        <taxon>Flavobacteriales</taxon>
        <taxon>Flavobacteriaceae</taxon>
        <taxon>Aquimarina</taxon>
    </lineage>
</organism>
<dbReference type="Proteomes" id="UP001597319">
    <property type="component" value="Unassembled WGS sequence"/>
</dbReference>